<dbReference type="Proteomes" id="UP000229897">
    <property type="component" value="Chromosome"/>
</dbReference>
<evidence type="ECO:0000313" key="3">
    <source>
        <dbReference type="Proteomes" id="UP000229897"/>
    </source>
</evidence>
<proteinExistence type="predicted"/>
<dbReference type="KEGG" id="mass:CR152_15590"/>
<dbReference type="RefSeq" id="WP_099875848.1">
    <property type="nucleotide sequence ID" value="NZ_CP024608.1"/>
</dbReference>
<organism evidence="2 3">
    <name type="scientific">Massilia violaceinigra</name>
    <dbReference type="NCBI Taxonomy" id="2045208"/>
    <lineage>
        <taxon>Bacteria</taxon>
        <taxon>Pseudomonadati</taxon>
        <taxon>Pseudomonadota</taxon>
        <taxon>Betaproteobacteria</taxon>
        <taxon>Burkholderiales</taxon>
        <taxon>Oxalobacteraceae</taxon>
        <taxon>Telluria group</taxon>
        <taxon>Massilia</taxon>
    </lineage>
</organism>
<accession>A0A2D2DLF6</accession>
<reference evidence="2" key="1">
    <citation type="submission" date="2017-10" db="EMBL/GenBank/DDBJ databases">
        <title>Massilia psychrophilum sp. nov., a novel purple-pigmented bacterium isolated from Tianshan glacier, Xinjiang Municipality, China.</title>
        <authorList>
            <person name="Wang H."/>
        </authorList>
    </citation>
    <scope>NUCLEOTIDE SEQUENCE [LARGE SCALE GENOMIC DNA]</scope>
    <source>
        <strain evidence="2">B2</strain>
    </source>
</reference>
<evidence type="ECO:0000313" key="2">
    <source>
        <dbReference type="EMBL" id="ATQ75790.1"/>
    </source>
</evidence>
<sequence>MTDLDSVAKSSDDTFVAGDQSAALLRGMPDTLPKHGGVPAARSMRNLAGMDGLGMPIPAGRSGMLGLANADTATAPTSQRRVGETRVGEVRIRIAEASGNRTGTSPEGAAKSRKSSRGANWKKNEVKG</sequence>
<gene>
    <name evidence="2" type="ORF">CR152_15590</name>
</gene>
<feature type="region of interest" description="Disordered" evidence="1">
    <location>
        <begin position="94"/>
        <end position="128"/>
    </location>
</feature>
<evidence type="ECO:0000256" key="1">
    <source>
        <dbReference type="SAM" id="MobiDB-lite"/>
    </source>
</evidence>
<dbReference type="EMBL" id="CP024608">
    <property type="protein sequence ID" value="ATQ75790.1"/>
    <property type="molecule type" value="Genomic_DNA"/>
</dbReference>
<name>A0A2D2DLF6_9BURK</name>
<keyword evidence="3" id="KW-1185">Reference proteome</keyword>
<dbReference type="AlphaFoldDB" id="A0A2D2DLF6"/>
<protein>
    <submittedName>
        <fullName evidence="2">Uncharacterized protein</fullName>
    </submittedName>
</protein>